<keyword evidence="2 13" id="KW-0004">4Fe-4S</keyword>
<organism evidence="15 16">
    <name type="scientific">Qiania dongpingensis</name>
    <dbReference type="NCBI Taxonomy" id="2763669"/>
    <lineage>
        <taxon>Bacteria</taxon>
        <taxon>Bacillati</taxon>
        <taxon>Bacillota</taxon>
        <taxon>Clostridia</taxon>
        <taxon>Lachnospirales</taxon>
        <taxon>Lachnospiraceae</taxon>
        <taxon>Qiania</taxon>
    </lineage>
</organism>
<evidence type="ECO:0000256" key="12">
    <source>
        <dbReference type="ARBA" id="ARBA00023157"/>
    </source>
</evidence>
<evidence type="ECO:0000256" key="13">
    <source>
        <dbReference type="HAMAP-Rule" id="MF_01849"/>
    </source>
</evidence>
<comment type="function">
    <text evidence="13">Specifically methylates position 2 of adenine 2503 in 23S rRNA and position 2 of adenine 37 in tRNAs.</text>
</comment>
<feature type="domain" description="Radical SAM core" evidence="14">
    <location>
        <begin position="98"/>
        <end position="328"/>
    </location>
</feature>
<dbReference type="SFLD" id="SFLDS00029">
    <property type="entry name" value="Radical_SAM"/>
    <property type="match status" value="1"/>
</dbReference>
<dbReference type="InterPro" id="IPR004383">
    <property type="entry name" value="rRNA_lsu_MTrfase_RlmN/Cfr"/>
</dbReference>
<keyword evidence="11 13" id="KW-0411">Iron-sulfur</keyword>
<keyword evidence="7 13" id="KW-0949">S-adenosyl-L-methionine</keyword>
<dbReference type="SMART" id="SM00729">
    <property type="entry name" value="Elp3"/>
    <property type="match status" value="1"/>
</dbReference>
<dbReference type="EC" id="2.1.1.192" evidence="13"/>
<dbReference type="InterPro" id="IPR058240">
    <property type="entry name" value="rSAM_sf"/>
</dbReference>
<dbReference type="Gene3D" id="3.20.20.70">
    <property type="entry name" value="Aldolase class I"/>
    <property type="match status" value="1"/>
</dbReference>
<protein>
    <recommendedName>
        <fullName evidence="13">Probable dual-specificity RNA methyltransferase RlmN</fullName>
        <ecNumber evidence="13">2.1.1.192</ecNumber>
    </recommendedName>
    <alternativeName>
        <fullName evidence="13">23S rRNA (adenine(2503)-C(2))-methyltransferase</fullName>
    </alternativeName>
    <alternativeName>
        <fullName evidence="13">23S rRNA m2A2503 methyltransferase</fullName>
    </alternativeName>
    <alternativeName>
        <fullName evidence="13">Ribosomal RNA large subunit methyltransferase N</fullName>
    </alternativeName>
    <alternativeName>
        <fullName evidence="13">tRNA (adenine(37)-C(2))-methyltransferase</fullName>
    </alternativeName>
    <alternativeName>
        <fullName evidence="13">tRNA m2A37 methyltransferase</fullName>
    </alternativeName>
</protein>
<evidence type="ECO:0000256" key="9">
    <source>
        <dbReference type="ARBA" id="ARBA00022723"/>
    </source>
</evidence>
<dbReference type="SUPFAM" id="SSF102114">
    <property type="entry name" value="Radical SAM enzymes"/>
    <property type="match status" value="1"/>
</dbReference>
<comment type="catalytic activity">
    <reaction evidence="13">
        <text>adenosine(2503) in 23S rRNA + 2 reduced [2Fe-2S]-[ferredoxin] + 2 S-adenosyl-L-methionine = 2-methyladenosine(2503) in 23S rRNA + 5'-deoxyadenosine + L-methionine + 2 oxidized [2Fe-2S]-[ferredoxin] + S-adenosyl-L-homocysteine</text>
        <dbReference type="Rhea" id="RHEA:42916"/>
        <dbReference type="Rhea" id="RHEA-COMP:10000"/>
        <dbReference type="Rhea" id="RHEA-COMP:10001"/>
        <dbReference type="Rhea" id="RHEA-COMP:10152"/>
        <dbReference type="Rhea" id="RHEA-COMP:10282"/>
        <dbReference type="ChEBI" id="CHEBI:17319"/>
        <dbReference type="ChEBI" id="CHEBI:33737"/>
        <dbReference type="ChEBI" id="CHEBI:33738"/>
        <dbReference type="ChEBI" id="CHEBI:57844"/>
        <dbReference type="ChEBI" id="CHEBI:57856"/>
        <dbReference type="ChEBI" id="CHEBI:59789"/>
        <dbReference type="ChEBI" id="CHEBI:74411"/>
        <dbReference type="ChEBI" id="CHEBI:74497"/>
        <dbReference type="EC" id="2.1.1.192"/>
    </reaction>
</comment>
<dbReference type="PROSITE" id="PS51918">
    <property type="entry name" value="RADICAL_SAM"/>
    <property type="match status" value="1"/>
</dbReference>
<gene>
    <name evidence="13 15" type="primary">rlmN</name>
    <name evidence="15" type="ORF">H9Q78_03180</name>
</gene>
<dbReference type="NCBIfam" id="TIGR00048">
    <property type="entry name" value="rRNA_mod_RlmN"/>
    <property type="match status" value="1"/>
</dbReference>
<dbReference type="CDD" id="cd01335">
    <property type="entry name" value="Radical_SAM"/>
    <property type="match status" value="1"/>
</dbReference>
<evidence type="ECO:0000313" key="15">
    <source>
        <dbReference type="EMBL" id="QNM06174.1"/>
    </source>
</evidence>
<dbReference type="InterPro" id="IPR048641">
    <property type="entry name" value="RlmN_N"/>
</dbReference>
<evidence type="ECO:0000256" key="11">
    <source>
        <dbReference type="ARBA" id="ARBA00023014"/>
    </source>
</evidence>
<dbReference type="GO" id="GO:0046872">
    <property type="term" value="F:metal ion binding"/>
    <property type="evidence" value="ECO:0007669"/>
    <property type="project" value="UniProtKB-KW"/>
</dbReference>
<dbReference type="PIRSF" id="PIRSF006004">
    <property type="entry name" value="CHP00048"/>
    <property type="match status" value="1"/>
</dbReference>
<dbReference type="PANTHER" id="PTHR30544:SF5">
    <property type="entry name" value="RADICAL SAM CORE DOMAIN-CONTAINING PROTEIN"/>
    <property type="match status" value="1"/>
</dbReference>
<comment type="cofactor">
    <cofactor evidence="13">
        <name>[4Fe-4S] cluster</name>
        <dbReference type="ChEBI" id="CHEBI:49883"/>
    </cofactor>
    <text evidence="13">Binds 1 [4Fe-4S] cluster. The cluster is coordinated with 3 cysteines and an exchangeable S-adenosyl-L-methionine.</text>
</comment>
<comment type="miscellaneous">
    <text evidence="13">Reaction proceeds by a ping-pong mechanism involving intermediate methylation of a conserved cysteine residue.</text>
</comment>
<dbReference type="InterPro" id="IPR006638">
    <property type="entry name" value="Elp3/MiaA/NifB-like_rSAM"/>
</dbReference>
<keyword evidence="9 13" id="KW-0479">Metal-binding</keyword>
<comment type="caution">
    <text evidence="13">Lacks conserved residue(s) required for the propagation of feature annotation.</text>
</comment>
<dbReference type="KEGG" id="qdo:H9Q78_03180"/>
<dbReference type="SFLD" id="SFLDG01062">
    <property type="entry name" value="methyltransferase_(Class_A)"/>
    <property type="match status" value="1"/>
</dbReference>
<keyword evidence="4 13" id="KW-0698">rRNA processing</keyword>
<dbReference type="PANTHER" id="PTHR30544">
    <property type="entry name" value="23S RRNA METHYLTRANSFERASE"/>
    <property type="match status" value="1"/>
</dbReference>
<evidence type="ECO:0000313" key="16">
    <source>
        <dbReference type="Proteomes" id="UP000515823"/>
    </source>
</evidence>
<evidence type="ECO:0000256" key="3">
    <source>
        <dbReference type="ARBA" id="ARBA00022490"/>
    </source>
</evidence>
<dbReference type="GO" id="GO:0070475">
    <property type="term" value="P:rRNA base methylation"/>
    <property type="evidence" value="ECO:0007669"/>
    <property type="project" value="UniProtKB-UniRule"/>
</dbReference>
<keyword evidence="10 13" id="KW-0408">Iron</keyword>
<comment type="catalytic activity">
    <reaction evidence="13">
        <text>adenosine(37) in tRNA + 2 reduced [2Fe-2S]-[ferredoxin] + 2 S-adenosyl-L-methionine = 2-methyladenosine(37) in tRNA + 5'-deoxyadenosine + L-methionine + 2 oxidized [2Fe-2S]-[ferredoxin] + S-adenosyl-L-homocysteine</text>
        <dbReference type="Rhea" id="RHEA:43332"/>
        <dbReference type="Rhea" id="RHEA-COMP:10000"/>
        <dbReference type="Rhea" id="RHEA-COMP:10001"/>
        <dbReference type="Rhea" id="RHEA-COMP:10162"/>
        <dbReference type="Rhea" id="RHEA-COMP:10485"/>
        <dbReference type="ChEBI" id="CHEBI:17319"/>
        <dbReference type="ChEBI" id="CHEBI:33737"/>
        <dbReference type="ChEBI" id="CHEBI:33738"/>
        <dbReference type="ChEBI" id="CHEBI:57844"/>
        <dbReference type="ChEBI" id="CHEBI:57856"/>
        <dbReference type="ChEBI" id="CHEBI:59789"/>
        <dbReference type="ChEBI" id="CHEBI:74411"/>
        <dbReference type="ChEBI" id="CHEBI:74497"/>
        <dbReference type="EC" id="2.1.1.192"/>
    </reaction>
</comment>
<dbReference type="EMBL" id="CP060634">
    <property type="protein sequence ID" value="QNM06174.1"/>
    <property type="molecule type" value="Genomic_DNA"/>
</dbReference>
<evidence type="ECO:0000256" key="5">
    <source>
        <dbReference type="ARBA" id="ARBA00022603"/>
    </source>
</evidence>
<comment type="subcellular location">
    <subcellularLocation>
        <location evidence="1 13">Cytoplasm</location>
    </subcellularLocation>
</comment>
<keyword evidence="3 13" id="KW-0963">Cytoplasm</keyword>
<evidence type="ECO:0000259" key="14">
    <source>
        <dbReference type="PROSITE" id="PS51918"/>
    </source>
</evidence>
<keyword evidence="8 13" id="KW-0819">tRNA processing</keyword>
<feature type="binding site" evidence="13">
    <location>
        <position position="116"/>
    </location>
    <ligand>
        <name>[4Fe-4S] cluster</name>
        <dbReference type="ChEBI" id="CHEBI:49883"/>
        <note>4Fe-4S-S-AdoMet</note>
    </ligand>
</feature>
<dbReference type="Pfam" id="PF21016">
    <property type="entry name" value="RlmN_N"/>
    <property type="match status" value="1"/>
</dbReference>
<feature type="active site" description="Proton acceptor" evidence="13">
    <location>
        <position position="92"/>
    </location>
</feature>
<dbReference type="GO" id="GO:0005737">
    <property type="term" value="C:cytoplasm"/>
    <property type="evidence" value="ECO:0007669"/>
    <property type="project" value="UniProtKB-SubCell"/>
</dbReference>
<dbReference type="Proteomes" id="UP000515823">
    <property type="component" value="Chromosome"/>
</dbReference>
<dbReference type="InterPro" id="IPR027492">
    <property type="entry name" value="RNA_MTrfase_RlmN"/>
</dbReference>
<dbReference type="InterPro" id="IPR040072">
    <property type="entry name" value="Methyltransferase_A"/>
</dbReference>
<dbReference type="SFLD" id="SFLDF00275">
    <property type="entry name" value="adenosine_C2_methyltransferase"/>
    <property type="match status" value="1"/>
</dbReference>
<keyword evidence="5 13" id="KW-0489">Methyltransferase</keyword>
<evidence type="ECO:0000256" key="6">
    <source>
        <dbReference type="ARBA" id="ARBA00022679"/>
    </source>
</evidence>
<feature type="binding site" evidence="13">
    <location>
        <position position="290"/>
    </location>
    <ligand>
        <name>S-adenosyl-L-methionine</name>
        <dbReference type="ChEBI" id="CHEBI:59789"/>
    </ligand>
</feature>
<dbReference type="FunFam" id="3.20.20.70:FF:000014">
    <property type="entry name" value="Probable dual-specificity RNA methyltransferase RlmN"/>
    <property type="match status" value="1"/>
</dbReference>
<dbReference type="InterPro" id="IPR007197">
    <property type="entry name" value="rSAM"/>
</dbReference>
<comment type="similarity">
    <text evidence="13">Belongs to the radical SAM superfamily. RlmN family.</text>
</comment>
<dbReference type="AlphaFoldDB" id="A0A7G9G5U2"/>
<dbReference type="GO" id="GO:0019843">
    <property type="term" value="F:rRNA binding"/>
    <property type="evidence" value="ECO:0007669"/>
    <property type="project" value="UniProtKB-UniRule"/>
</dbReference>
<proteinExistence type="inferred from homology"/>
<evidence type="ECO:0000256" key="2">
    <source>
        <dbReference type="ARBA" id="ARBA00022485"/>
    </source>
</evidence>
<evidence type="ECO:0000256" key="8">
    <source>
        <dbReference type="ARBA" id="ARBA00022694"/>
    </source>
</evidence>
<feature type="binding site" evidence="13">
    <location>
        <position position="119"/>
    </location>
    <ligand>
        <name>[4Fe-4S] cluster</name>
        <dbReference type="ChEBI" id="CHEBI:49883"/>
        <note>4Fe-4S-S-AdoMet</note>
    </ligand>
</feature>
<dbReference type="GO" id="GO:0051539">
    <property type="term" value="F:4 iron, 4 sulfur cluster binding"/>
    <property type="evidence" value="ECO:0007669"/>
    <property type="project" value="UniProtKB-UniRule"/>
</dbReference>
<dbReference type="HAMAP" id="MF_01849">
    <property type="entry name" value="RNA_methyltr_RlmN"/>
    <property type="match status" value="1"/>
</dbReference>
<dbReference type="GO" id="GO:0030488">
    <property type="term" value="P:tRNA methylation"/>
    <property type="evidence" value="ECO:0007669"/>
    <property type="project" value="UniProtKB-UniRule"/>
</dbReference>
<feature type="binding site" evidence="13">
    <location>
        <position position="112"/>
    </location>
    <ligand>
        <name>[4Fe-4S] cluster</name>
        <dbReference type="ChEBI" id="CHEBI:49883"/>
        <note>4Fe-4S-S-AdoMet</note>
    </ligand>
</feature>
<sequence length="345" mass="39296">MKTDIKSLTLEELTDALADMGEKPFRAGQIFSWLHEKLADSFDEMTNLSLSLRQRLSERFFLTVLEPVEVLVSELDGTRKYLFRLDDGNVIESVWMEYHHGNSVCISSQVGCRMGCRFCASTLDGLVRDLRPSEMLEQIYRMQALMGKRVSNVVVMGSGEPLDNYDNFVKFIRLLTDERGFHLSARNITVSTCGLPDRICRLAEEKLPITLALSLHAADDEKRKELMPIANRYGLKEVLPACDIYFEKTGRRPSFEYSLVGGVNDTKEEAEALAALLGHRNCHVNLIPVNPIKERKYVRSGQEAIRNFKNILEKSGINVTIRREMGRDINGACGQLRRSYREERP</sequence>
<feature type="binding site" evidence="13">
    <location>
        <position position="191"/>
    </location>
    <ligand>
        <name>S-adenosyl-L-methionine</name>
        <dbReference type="ChEBI" id="CHEBI:59789"/>
    </ligand>
</feature>
<evidence type="ECO:0000256" key="1">
    <source>
        <dbReference type="ARBA" id="ARBA00004496"/>
    </source>
</evidence>
<accession>A0A7G9G5U2</accession>
<evidence type="ECO:0000256" key="4">
    <source>
        <dbReference type="ARBA" id="ARBA00022552"/>
    </source>
</evidence>
<keyword evidence="12 13" id="KW-1015">Disulfide bond</keyword>
<dbReference type="GO" id="GO:0002935">
    <property type="term" value="F:tRNA (adenine(37)-C2)-methyltransferase activity"/>
    <property type="evidence" value="ECO:0007669"/>
    <property type="project" value="UniProtKB-UniRule"/>
</dbReference>
<evidence type="ECO:0000256" key="7">
    <source>
        <dbReference type="ARBA" id="ARBA00022691"/>
    </source>
</evidence>
<dbReference type="GO" id="GO:0070040">
    <property type="term" value="F:rRNA (adenine(2503)-C2-)-methyltransferase activity"/>
    <property type="evidence" value="ECO:0007669"/>
    <property type="project" value="UniProtKB-UniRule"/>
</dbReference>
<dbReference type="InterPro" id="IPR013785">
    <property type="entry name" value="Aldolase_TIM"/>
</dbReference>
<keyword evidence="6 13" id="KW-0808">Transferase</keyword>
<dbReference type="RefSeq" id="WP_249303561.1">
    <property type="nucleotide sequence ID" value="NZ_CP060634.1"/>
</dbReference>
<name>A0A7G9G5U2_9FIRM</name>
<feature type="active site" description="S-methylcysteine intermediate" evidence="13">
    <location>
        <position position="333"/>
    </location>
</feature>
<dbReference type="Pfam" id="PF04055">
    <property type="entry name" value="Radical_SAM"/>
    <property type="match status" value="1"/>
</dbReference>
<feature type="binding site" evidence="13">
    <location>
        <begin position="214"/>
        <end position="216"/>
    </location>
    <ligand>
        <name>S-adenosyl-L-methionine</name>
        <dbReference type="ChEBI" id="CHEBI:59789"/>
    </ligand>
</feature>
<keyword evidence="16" id="KW-1185">Reference proteome</keyword>
<dbReference type="Gene3D" id="1.10.150.530">
    <property type="match status" value="1"/>
</dbReference>
<reference evidence="15 16" key="1">
    <citation type="submission" date="2020-08" db="EMBL/GenBank/DDBJ databases">
        <authorList>
            <person name="Liu C."/>
            <person name="Sun Q."/>
        </authorList>
    </citation>
    <scope>NUCLEOTIDE SEQUENCE [LARGE SCALE GENOMIC DNA]</scope>
    <source>
        <strain evidence="15 16">NSJ-38</strain>
    </source>
</reference>
<dbReference type="GO" id="GO:0000049">
    <property type="term" value="F:tRNA binding"/>
    <property type="evidence" value="ECO:0007669"/>
    <property type="project" value="UniProtKB-UniRule"/>
</dbReference>
<feature type="binding site" evidence="13">
    <location>
        <begin position="159"/>
        <end position="160"/>
    </location>
    <ligand>
        <name>S-adenosyl-L-methionine</name>
        <dbReference type="ChEBI" id="CHEBI:59789"/>
    </ligand>
</feature>
<evidence type="ECO:0000256" key="10">
    <source>
        <dbReference type="ARBA" id="ARBA00023004"/>
    </source>
</evidence>